<dbReference type="KEGG" id="cts:Ctha_1036"/>
<evidence type="ECO:0000313" key="2">
    <source>
        <dbReference type="Proteomes" id="UP000001208"/>
    </source>
</evidence>
<dbReference type="Proteomes" id="UP000001208">
    <property type="component" value="Chromosome"/>
</dbReference>
<protein>
    <submittedName>
        <fullName evidence="1">Uncharacterized protein</fullName>
    </submittedName>
</protein>
<evidence type="ECO:0000313" key="1">
    <source>
        <dbReference type="EMBL" id="ACF13500.1"/>
    </source>
</evidence>
<dbReference type="STRING" id="517418.Ctha_1036"/>
<organism evidence="1 2">
    <name type="scientific">Chloroherpeton thalassium (strain ATCC 35110 / GB-78)</name>
    <dbReference type="NCBI Taxonomy" id="517418"/>
    <lineage>
        <taxon>Bacteria</taxon>
        <taxon>Pseudomonadati</taxon>
        <taxon>Chlorobiota</taxon>
        <taxon>Chlorobiia</taxon>
        <taxon>Chlorobiales</taxon>
        <taxon>Chloroherpetonaceae</taxon>
        <taxon>Chloroherpeton</taxon>
    </lineage>
</organism>
<proteinExistence type="predicted"/>
<accession>B3QXX2</accession>
<dbReference type="HOGENOM" id="CLU_2477742_0_0_10"/>
<keyword evidence="2" id="KW-1185">Reference proteome</keyword>
<sequence length="87" mass="10185">MSVSISNHLDRLALLKQAYILVGKFMLLHIGRKFQDKAFRNSNSRDDGFEIFLHFSRNKCRDMNENYILACFSFEEAFFRTEAVAIS</sequence>
<gene>
    <name evidence="1" type="ordered locus">Ctha_1036</name>
</gene>
<dbReference type="AlphaFoldDB" id="B3QXX2"/>
<reference evidence="1 2" key="1">
    <citation type="submission" date="2008-06" db="EMBL/GenBank/DDBJ databases">
        <title>Complete sequence of Chloroherpeton thalassium ATCC 35110.</title>
        <authorList>
            <consortium name="US DOE Joint Genome Institute"/>
            <person name="Lucas S."/>
            <person name="Copeland A."/>
            <person name="Lapidus A."/>
            <person name="Glavina del Rio T."/>
            <person name="Dalin E."/>
            <person name="Tice H."/>
            <person name="Bruce D."/>
            <person name="Goodwin L."/>
            <person name="Pitluck S."/>
            <person name="Schmutz J."/>
            <person name="Larimer F."/>
            <person name="Land M."/>
            <person name="Hauser L."/>
            <person name="Kyrpides N."/>
            <person name="Mikhailova N."/>
            <person name="Liu Z."/>
            <person name="Li T."/>
            <person name="Zhao F."/>
            <person name="Overmann J."/>
            <person name="Bryant D.A."/>
            <person name="Richardson P."/>
        </authorList>
    </citation>
    <scope>NUCLEOTIDE SEQUENCE [LARGE SCALE GENOMIC DNA]</scope>
    <source>
        <strain evidence="2">ATCC 35110 / GB-78</strain>
    </source>
</reference>
<dbReference type="EMBL" id="CP001100">
    <property type="protein sequence ID" value="ACF13500.1"/>
    <property type="molecule type" value="Genomic_DNA"/>
</dbReference>
<name>B3QXX2_CHLT3</name>